<evidence type="ECO:0000313" key="4">
    <source>
        <dbReference type="EMBL" id="RYM39845.1"/>
    </source>
</evidence>
<evidence type="ECO:0000313" key="5">
    <source>
        <dbReference type="Proteomes" id="UP000291107"/>
    </source>
</evidence>
<evidence type="ECO:0000259" key="3">
    <source>
        <dbReference type="Pfam" id="PF13304"/>
    </source>
</evidence>
<dbReference type="PANTHER" id="PTHR43581:SF2">
    <property type="entry name" value="EXCINUCLEASE ATPASE SUBUNIT"/>
    <property type="match status" value="1"/>
</dbReference>
<dbReference type="InterPro" id="IPR027417">
    <property type="entry name" value="P-loop_NTPase"/>
</dbReference>
<gene>
    <name evidence="4" type="ORF">EVS84_20130</name>
</gene>
<dbReference type="InterPro" id="IPR014592">
    <property type="entry name" value="P-loop_UCP034888"/>
</dbReference>
<proteinExistence type="predicted"/>
<protein>
    <submittedName>
        <fullName evidence="4">DUF3696 domain-containing protein</fullName>
    </submittedName>
</protein>
<dbReference type="InterPro" id="IPR041685">
    <property type="entry name" value="AAA_GajA/Old/RecF-like"/>
</dbReference>
<dbReference type="InterPro" id="IPR003959">
    <property type="entry name" value="ATPase_AAA_core"/>
</dbReference>
<sequence length="458" mass="52278">MLKQLSVKNFKSWKDLNLVLGNVTGLFGTNSSGKSSLLQFLLLLKQTKNATDRGLVLDFGGPDQYINLGGFQDVVFKHDTSQIIGWYLEWSLPKKRTINDPFGKRTDILASDNDLAMWSEAHFKNKQIFCTYLEYVFGNYSFFMHPKKQGATEFDLVASAEGDKEKFRFKRVKARAWALPGPVKTHLFPDQAKTYFQNSDFLSLFETEYEALMDNLYYLGPLREPPKRDYSWSGASPLDVGKRGELTVAALLSATIRKEMRNLGGRTRYKSFQEMIAYWLKELGLIHEFEISEIGEGSNLYRAYVKKDKFSAPALLTDVGFGVSQVLPALVLLYYVPEGSIVIMEQPEIHLHPSVQSRFADLILTVSKTRKLQIILESHSEHILRRLQRRVAEQNAESQDIKLFFCDQVRGESIISELELTEFGDIKNWPENFFGDEMGEISATRTAALKRKTALAKK</sequence>
<dbReference type="Proteomes" id="UP000291107">
    <property type="component" value="Unassembled WGS sequence"/>
</dbReference>
<dbReference type="InterPro" id="IPR022532">
    <property type="entry name" value="DUF3696"/>
</dbReference>
<dbReference type="RefSeq" id="WP_129999478.1">
    <property type="nucleotide sequence ID" value="NZ_SEUB01000007.1"/>
</dbReference>
<name>A0A4Q4KZN4_9PSED</name>
<accession>A0A4Q4KZN4</accession>
<dbReference type="EMBL" id="SEUB01000007">
    <property type="protein sequence ID" value="RYM39845.1"/>
    <property type="molecule type" value="Genomic_DNA"/>
</dbReference>
<dbReference type="PANTHER" id="PTHR43581">
    <property type="entry name" value="ATP/GTP PHOSPHATASE"/>
    <property type="match status" value="1"/>
</dbReference>
<comment type="caution">
    <text evidence="4">The sequence shown here is derived from an EMBL/GenBank/DDBJ whole genome shotgun (WGS) entry which is preliminary data.</text>
</comment>
<dbReference type="Pfam" id="PF12476">
    <property type="entry name" value="DUF3696"/>
    <property type="match status" value="1"/>
</dbReference>
<organism evidence="4 5">
    <name type="scientific">Pseudomonas koreensis</name>
    <dbReference type="NCBI Taxonomy" id="198620"/>
    <lineage>
        <taxon>Bacteria</taxon>
        <taxon>Pseudomonadati</taxon>
        <taxon>Pseudomonadota</taxon>
        <taxon>Gammaproteobacteria</taxon>
        <taxon>Pseudomonadales</taxon>
        <taxon>Pseudomonadaceae</taxon>
        <taxon>Pseudomonas</taxon>
    </lineage>
</organism>
<dbReference type="SUPFAM" id="SSF52540">
    <property type="entry name" value="P-loop containing nucleoside triphosphate hydrolases"/>
    <property type="match status" value="1"/>
</dbReference>
<dbReference type="PIRSF" id="PIRSF034888">
    <property type="entry name" value="P-loop_UCP034888"/>
    <property type="match status" value="1"/>
</dbReference>
<dbReference type="AlphaFoldDB" id="A0A4Q4KZN4"/>
<dbReference type="Pfam" id="PF13175">
    <property type="entry name" value="AAA_15"/>
    <property type="match status" value="1"/>
</dbReference>
<feature type="domain" description="DUF3696" evidence="1">
    <location>
        <begin position="398"/>
        <end position="441"/>
    </location>
</feature>
<evidence type="ECO:0000259" key="2">
    <source>
        <dbReference type="Pfam" id="PF13175"/>
    </source>
</evidence>
<reference evidence="4 5" key="1">
    <citation type="submission" date="2019-02" db="EMBL/GenBank/DDBJ databases">
        <title>Genome of Pseudomonas korensis isolated from heavy metal contaminated environment.</title>
        <authorList>
            <person name="Ayangbenro A.S."/>
            <person name="Babalola O."/>
        </authorList>
    </citation>
    <scope>NUCLEOTIDE SEQUENCE [LARGE SCALE GENOMIC DNA]</scope>
    <source>
        <strain evidence="4 5">AB36</strain>
    </source>
</reference>
<feature type="domain" description="ATPase AAA-type core" evidence="3">
    <location>
        <begin position="260"/>
        <end position="384"/>
    </location>
</feature>
<dbReference type="Gene3D" id="3.40.50.300">
    <property type="entry name" value="P-loop containing nucleotide triphosphate hydrolases"/>
    <property type="match status" value="1"/>
</dbReference>
<feature type="domain" description="Endonuclease GajA/Old nuclease/RecF-like AAA" evidence="2">
    <location>
        <begin position="1"/>
        <end position="76"/>
    </location>
</feature>
<evidence type="ECO:0000259" key="1">
    <source>
        <dbReference type="Pfam" id="PF12476"/>
    </source>
</evidence>
<dbReference type="InterPro" id="IPR051396">
    <property type="entry name" value="Bact_Antivir_Def_Nuclease"/>
</dbReference>
<dbReference type="Pfam" id="PF13304">
    <property type="entry name" value="AAA_21"/>
    <property type="match status" value="1"/>
</dbReference>